<evidence type="ECO:0000256" key="4">
    <source>
        <dbReference type="ARBA" id="ARBA00023172"/>
    </source>
</evidence>
<keyword evidence="3" id="KW-0238">DNA-binding</keyword>
<dbReference type="PANTHER" id="PTHR30461">
    <property type="entry name" value="DNA-INVERTASE FROM LAMBDOID PROPHAGE"/>
    <property type="match status" value="1"/>
</dbReference>
<dbReference type="Gene3D" id="3.40.50.1390">
    <property type="entry name" value="Resolvase, N-terminal catalytic domain"/>
    <property type="match status" value="1"/>
</dbReference>
<dbReference type="OrthoDB" id="266184at2"/>
<dbReference type="Proteomes" id="UP000318878">
    <property type="component" value="Unassembled WGS sequence"/>
</dbReference>
<keyword evidence="2" id="KW-0229">DNA integration</keyword>
<evidence type="ECO:0000313" key="9">
    <source>
        <dbReference type="Proteomes" id="UP000318878"/>
    </source>
</evidence>
<dbReference type="InterPro" id="IPR050639">
    <property type="entry name" value="SSR_resolvase"/>
</dbReference>
<name>A0A5C5V9F0_9BACT</name>
<evidence type="ECO:0000256" key="1">
    <source>
        <dbReference type="ARBA" id="ARBA00009913"/>
    </source>
</evidence>
<dbReference type="Gene3D" id="1.10.10.60">
    <property type="entry name" value="Homeodomain-like"/>
    <property type="match status" value="1"/>
</dbReference>
<dbReference type="RefSeq" id="WP_146430496.1">
    <property type="nucleotide sequence ID" value="NZ_SJPF01000002.1"/>
</dbReference>
<dbReference type="GO" id="GO:0003677">
    <property type="term" value="F:DNA binding"/>
    <property type="evidence" value="ECO:0007669"/>
    <property type="project" value="UniProtKB-KW"/>
</dbReference>
<evidence type="ECO:0000256" key="2">
    <source>
        <dbReference type="ARBA" id="ARBA00022908"/>
    </source>
</evidence>
<evidence type="ECO:0000313" key="8">
    <source>
        <dbReference type="EMBL" id="TWT34335.1"/>
    </source>
</evidence>
<gene>
    <name evidence="8" type="primary">hin_1</name>
    <name evidence="8" type="ORF">Enr8_17290</name>
</gene>
<keyword evidence="9" id="KW-1185">Reference proteome</keyword>
<evidence type="ECO:0000259" key="7">
    <source>
        <dbReference type="PROSITE" id="PS51736"/>
    </source>
</evidence>
<feature type="domain" description="Resolvase/invertase-type recombinase catalytic" evidence="7">
    <location>
        <begin position="2"/>
        <end position="145"/>
    </location>
</feature>
<dbReference type="PANTHER" id="PTHR30461:SF2">
    <property type="entry name" value="SERINE RECOMBINASE PINE-RELATED"/>
    <property type="match status" value="1"/>
</dbReference>
<dbReference type="GO" id="GO:0000150">
    <property type="term" value="F:DNA strand exchange activity"/>
    <property type="evidence" value="ECO:0007669"/>
    <property type="project" value="InterPro"/>
</dbReference>
<evidence type="ECO:0000256" key="6">
    <source>
        <dbReference type="PROSITE-ProRule" id="PRU10137"/>
    </source>
</evidence>
<evidence type="ECO:0000256" key="3">
    <source>
        <dbReference type="ARBA" id="ARBA00023125"/>
    </source>
</evidence>
<accession>A0A5C5V9F0</accession>
<dbReference type="AlphaFoldDB" id="A0A5C5V9F0"/>
<comment type="similarity">
    <text evidence="1">Belongs to the site-specific recombinase resolvase family.</text>
</comment>
<dbReference type="InterPro" id="IPR006120">
    <property type="entry name" value="Resolvase_HTH_dom"/>
</dbReference>
<dbReference type="Pfam" id="PF02796">
    <property type="entry name" value="HTH_7"/>
    <property type="match status" value="1"/>
</dbReference>
<dbReference type="SUPFAM" id="SSF53041">
    <property type="entry name" value="Resolvase-like"/>
    <property type="match status" value="1"/>
</dbReference>
<protein>
    <submittedName>
        <fullName evidence="8">DNA-invertase hin</fullName>
    </submittedName>
</protein>
<dbReference type="InterPro" id="IPR009057">
    <property type="entry name" value="Homeodomain-like_sf"/>
</dbReference>
<comment type="caution">
    <text evidence="8">The sequence shown here is derived from an EMBL/GenBank/DDBJ whole genome shotgun (WGS) entry which is preliminary data.</text>
</comment>
<dbReference type="SUPFAM" id="SSF46689">
    <property type="entry name" value="Homeodomain-like"/>
    <property type="match status" value="1"/>
</dbReference>
<dbReference type="InterPro" id="IPR036162">
    <property type="entry name" value="Resolvase-like_N_sf"/>
</dbReference>
<dbReference type="CDD" id="cd03768">
    <property type="entry name" value="SR_ResInv"/>
    <property type="match status" value="1"/>
</dbReference>
<organism evidence="8 9">
    <name type="scientific">Blastopirellula retiformator</name>
    <dbReference type="NCBI Taxonomy" id="2527970"/>
    <lineage>
        <taxon>Bacteria</taxon>
        <taxon>Pseudomonadati</taxon>
        <taxon>Planctomycetota</taxon>
        <taxon>Planctomycetia</taxon>
        <taxon>Pirellulales</taxon>
        <taxon>Pirellulaceae</taxon>
        <taxon>Blastopirellula</taxon>
    </lineage>
</organism>
<dbReference type="GO" id="GO:0015074">
    <property type="term" value="P:DNA integration"/>
    <property type="evidence" value="ECO:0007669"/>
    <property type="project" value="UniProtKB-KW"/>
</dbReference>
<feature type="active site" description="O-(5'-phospho-DNA)-serine intermediate" evidence="5 6">
    <location>
        <position position="10"/>
    </location>
</feature>
<sequence length="195" mass="22144">MTIACYVRVSSRRQKDDSQRAEIQKWLDANGIDPKQVEWYSDKESGRTTKRPEFDRLQADIFHGKVKTVVLWKLDRLSRRLRDGVTILADWAERGLKIVVVTQQIEFNGAIGRTLAALLLGLAEIEWEYRKERQAAGIEVAKKKGIYKGRKPGTTKKTPDRAKELRDKGLTAAEIATALGVSERTVFRYLGKEAA</sequence>
<keyword evidence="4" id="KW-0233">DNA recombination</keyword>
<dbReference type="InterPro" id="IPR006118">
    <property type="entry name" value="Recombinase_CS"/>
</dbReference>
<dbReference type="PROSITE" id="PS51736">
    <property type="entry name" value="RECOMBINASES_3"/>
    <property type="match status" value="1"/>
</dbReference>
<proteinExistence type="inferred from homology"/>
<dbReference type="Pfam" id="PF00239">
    <property type="entry name" value="Resolvase"/>
    <property type="match status" value="1"/>
</dbReference>
<dbReference type="EMBL" id="SJPF01000002">
    <property type="protein sequence ID" value="TWT34335.1"/>
    <property type="molecule type" value="Genomic_DNA"/>
</dbReference>
<dbReference type="InterPro" id="IPR006119">
    <property type="entry name" value="Resolv_N"/>
</dbReference>
<reference evidence="8 9" key="1">
    <citation type="submission" date="2019-02" db="EMBL/GenBank/DDBJ databases">
        <title>Deep-cultivation of Planctomycetes and their phenomic and genomic characterization uncovers novel biology.</title>
        <authorList>
            <person name="Wiegand S."/>
            <person name="Jogler M."/>
            <person name="Boedeker C."/>
            <person name="Pinto D."/>
            <person name="Vollmers J."/>
            <person name="Rivas-Marin E."/>
            <person name="Kohn T."/>
            <person name="Peeters S.H."/>
            <person name="Heuer A."/>
            <person name="Rast P."/>
            <person name="Oberbeckmann S."/>
            <person name="Bunk B."/>
            <person name="Jeske O."/>
            <person name="Meyerdierks A."/>
            <person name="Storesund J.E."/>
            <person name="Kallscheuer N."/>
            <person name="Luecker S."/>
            <person name="Lage O.M."/>
            <person name="Pohl T."/>
            <person name="Merkel B.J."/>
            <person name="Hornburger P."/>
            <person name="Mueller R.-W."/>
            <person name="Bruemmer F."/>
            <person name="Labrenz M."/>
            <person name="Spormann A.M."/>
            <person name="Op Den Camp H."/>
            <person name="Overmann J."/>
            <person name="Amann R."/>
            <person name="Jetten M.S.M."/>
            <person name="Mascher T."/>
            <person name="Medema M.H."/>
            <person name="Devos D.P."/>
            <person name="Kaster A.-K."/>
            <person name="Ovreas L."/>
            <person name="Rohde M."/>
            <person name="Galperin M.Y."/>
            <person name="Jogler C."/>
        </authorList>
    </citation>
    <scope>NUCLEOTIDE SEQUENCE [LARGE SCALE GENOMIC DNA]</scope>
    <source>
        <strain evidence="8 9">Enr8</strain>
    </source>
</reference>
<dbReference type="SMART" id="SM00857">
    <property type="entry name" value="Resolvase"/>
    <property type="match status" value="1"/>
</dbReference>
<evidence type="ECO:0000256" key="5">
    <source>
        <dbReference type="PIRSR" id="PIRSR606118-50"/>
    </source>
</evidence>
<dbReference type="PROSITE" id="PS00397">
    <property type="entry name" value="RECOMBINASES_1"/>
    <property type="match status" value="1"/>
</dbReference>